<gene>
    <name evidence="11" type="ORF">FYL37_13340</name>
</gene>
<dbReference type="SUPFAM" id="SSF47384">
    <property type="entry name" value="Homodimeric domain of signal transducing histidine kinase"/>
    <property type="match status" value="1"/>
</dbReference>
<evidence type="ECO:0000256" key="7">
    <source>
        <dbReference type="ARBA" id="ARBA00023012"/>
    </source>
</evidence>
<dbReference type="GO" id="GO:0004721">
    <property type="term" value="F:phosphoprotein phosphatase activity"/>
    <property type="evidence" value="ECO:0007669"/>
    <property type="project" value="TreeGrafter"/>
</dbReference>
<name>A0A5S4VAX8_9FIRM</name>
<evidence type="ECO:0000256" key="6">
    <source>
        <dbReference type="ARBA" id="ARBA00022777"/>
    </source>
</evidence>
<evidence type="ECO:0000256" key="1">
    <source>
        <dbReference type="ARBA" id="ARBA00000085"/>
    </source>
</evidence>
<comment type="catalytic activity">
    <reaction evidence="1">
        <text>ATP + protein L-histidine = ADP + protein N-phospho-L-histidine.</text>
        <dbReference type="EC" id="2.7.13.3"/>
    </reaction>
</comment>
<dbReference type="GO" id="GO:0016036">
    <property type="term" value="P:cellular response to phosphate starvation"/>
    <property type="evidence" value="ECO:0007669"/>
    <property type="project" value="TreeGrafter"/>
</dbReference>
<dbReference type="InterPro" id="IPR036097">
    <property type="entry name" value="HisK_dim/P_sf"/>
</dbReference>
<keyword evidence="8" id="KW-0175">Coiled coil</keyword>
<dbReference type="InterPro" id="IPR036890">
    <property type="entry name" value="HATPase_C_sf"/>
</dbReference>
<dbReference type="AlphaFoldDB" id="A0A5S4VAX8"/>
<protein>
    <recommendedName>
        <fullName evidence="3">histidine kinase</fullName>
        <ecNumber evidence="3">2.7.13.3</ecNumber>
    </recommendedName>
</protein>
<keyword evidence="6 11" id="KW-0418">Kinase</keyword>
<dbReference type="InterPro" id="IPR050351">
    <property type="entry name" value="BphY/WalK/GraS-like"/>
</dbReference>
<dbReference type="InterPro" id="IPR003661">
    <property type="entry name" value="HisK_dim/P_dom"/>
</dbReference>
<feature type="transmembrane region" description="Helical" evidence="9">
    <location>
        <begin position="191"/>
        <end position="213"/>
    </location>
</feature>
<dbReference type="CDD" id="cd00082">
    <property type="entry name" value="HisKA"/>
    <property type="match status" value="1"/>
</dbReference>
<dbReference type="SMART" id="SM00388">
    <property type="entry name" value="HisKA"/>
    <property type="match status" value="1"/>
</dbReference>
<dbReference type="PANTHER" id="PTHR45453">
    <property type="entry name" value="PHOSPHATE REGULON SENSOR PROTEIN PHOR"/>
    <property type="match status" value="1"/>
</dbReference>
<evidence type="ECO:0000256" key="4">
    <source>
        <dbReference type="ARBA" id="ARBA00022553"/>
    </source>
</evidence>
<dbReference type="Gene3D" id="1.10.287.130">
    <property type="match status" value="1"/>
</dbReference>
<feature type="transmembrane region" description="Helical" evidence="9">
    <location>
        <begin position="58"/>
        <end position="79"/>
    </location>
</feature>
<evidence type="ECO:0000256" key="2">
    <source>
        <dbReference type="ARBA" id="ARBA00004370"/>
    </source>
</evidence>
<dbReference type="PANTHER" id="PTHR45453:SF1">
    <property type="entry name" value="PHOSPHATE REGULON SENSOR PROTEIN PHOR"/>
    <property type="match status" value="1"/>
</dbReference>
<dbReference type="Pfam" id="PF00512">
    <property type="entry name" value="HisKA"/>
    <property type="match status" value="1"/>
</dbReference>
<accession>A0A5S4VAX8</accession>
<organism evidence="11 12">
    <name type="scientific">Agathobacter rectalis</name>
    <dbReference type="NCBI Taxonomy" id="39491"/>
    <lineage>
        <taxon>Bacteria</taxon>
        <taxon>Bacillati</taxon>
        <taxon>Bacillota</taxon>
        <taxon>Clostridia</taxon>
        <taxon>Lachnospirales</taxon>
        <taxon>Lachnospiraceae</taxon>
        <taxon>Agathobacter</taxon>
    </lineage>
</organism>
<keyword evidence="9" id="KW-1133">Transmembrane helix</keyword>
<comment type="caution">
    <text evidence="11">The sequence shown here is derived from an EMBL/GenBank/DDBJ whole genome shotgun (WGS) entry which is preliminary data.</text>
</comment>
<dbReference type="EMBL" id="VSTG01000022">
    <property type="protein sequence ID" value="TYL56281.1"/>
    <property type="molecule type" value="Genomic_DNA"/>
</dbReference>
<dbReference type="EC" id="2.7.13.3" evidence="3"/>
<dbReference type="InterPro" id="IPR005467">
    <property type="entry name" value="His_kinase_dom"/>
</dbReference>
<sequence>MKMFGERFLLTILRIRLWYMLKILEINFWKYVERHAYRQNGEEDTGLKDDLRKVKKKLLSSFVIAIVSACILFGIIYYFGTGILDYYFTATNYLYNREIPYIEKFQNYVSENNISTSDISDYDKWMIENDISFYSIHKDGKVIYSKVNVDTFISEAKDWYDYRLTGSYRMPVKFSDTEAYVFIYAGFTEKYYIVLMILDAGFSVFVGIALVYLRIRKIIAGYQIELEETQSQEKKTRQEKDELMRNMAHDLRTPLTGLMTYIDIMKLENQSDEENQKYLDIITDKVMDIKTQMDTLLDFSLASSEKNIELDKPIEAEYAVGDYLSEMYAVLHERGYSIDIDKIIWEKVKIAVNMGLVSRVFANLTDNVCKYANKDKLVIMETFFDKHIFEVKIGNGICDDKTLLESTGIGLKSVDMMMLRMNGSMSYSREHGMFWVKLEFPIVK</sequence>
<evidence type="ECO:0000256" key="5">
    <source>
        <dbReference type="ARBA" id="ARBA00022679"/>
    </source>
</evidence>
<dbReference type="GO" id="GO:0000155">
    <property type="term" value="F:phosphorelay sensor kinase activity"/>
    <property type="evidence" value="ECO:0007669"/>
    <property type="project" value="InterPro"/>
</dbReference>
<evidence type="ECO:0000256" key="8">
    <source>
        <dbReference type="SAM" id="Coils"/>
    </source>
</evidence>
<dbReference type="Proteomes" id="UP000324325">
    <property type="component" value="Unassembled WGS sequence"/>
</dbReference>
<feature type="domain" description="Histidine kinase" evidence="10">
    <location>
        <begin position="246"/>
        <end position="444"/>
    </location>
</feature>
<keyword evidence="9" id="KW-0472">Membrane</keyword>
<dbReference type="GO" id="GO:0005886">
    <property type="term" value="C:plasma membrane"/>
    <property type="evidence" value="ECO:0007669"/>
    <property type="project" value="TreeGrafter"/>
</dbReference>
<keyword evidence="7" id="KW-0902">Two-component regulatory system</keyword>
<keyword evidence="5" id="KW-0808">Transferase</keyword>
<proteinExistence type="predicted"/>
<evidence type="ECO:0000313" key="12">
    <source>
        <dbReference type="Proteomes" id="UP000324325"/>
    </source>
</evidence>
<evidence type="ECO:0000259" key="10">
    <source>
        <dbReference type="PROSITE" id="PS50109"/>
    </source>
</evidence>
<reference evidence="11 12" key="2">
    <citation type="submission" date="2019-09" db="EMBL/GenBank/DDBJ databases">
        <title>Strain-level analysis of Eubacterium rectale using genomes from metagenomes.</title>
        <authorList>
            <person name="Karcher N."/>
            <person name="Segata N."/>
        </authorList>
    </citation>
    <scope>NUCLEOTIDE SEQUENCE [LARGE SCALE GENOMIC DNA]</scope>
    <source>
        <strain evidence="11 12">L2-21</strain>
    </source>
</reference>
<keyword evidence="4" id="KW-0597">Phosphoprotein</keyword>
<evidence type="ECO:0000256" key="9">
    <source>
        <dbReference type="SAM" id="Phobius"/>
    </source>
</evidence>
<dbReference type="Gene3D" id="3.30.565.10">
    <property type="entry name" value="Histidine kinase-like ATPase, C-terminal domain"/>
    <property type="match status" value="1"/>
</dbReference>
<comment type="subcellular location">
    <subcellularLocation>
        <location evidence="2">Membrane</location>
    </subcellularLocation>
</comment>
<evidence type="ECO:0000256" key="3">
    <source>
        <dbReference type="ARBA" id="ARBA00012438"/>
    </source>
</evidence>
<dbReference type="SUPFAM" id="SSF55874">
    <property type="entry name" value="ATPase domain of HSP90 chaperone/DNA topoisomerase II/histidine kinase"/>
    <property type="match status" value="1"/>
</dbReference>
<keyword evidence="9" id="KW-0812">Transmembrane</keyword>
<feature type="coiled-coil region" evidence="8">
    <location>
        <begin position="219"/>
        <end position="246"/>
    </location>
</feature>
<dbReference type="PROSITE" id="PS50109">
    <property type="entry name" value="HIS_KIN"/>
    <property type="match status" value="1"/>
</dbReference>
<evidence type="ECO:0000313" key="11">
    <source>
        <dbReference type="EMBL" id="TYL56281.1"/>
    </source>
</evidence>
<reference evidence="11 12" key="1">
    <citation type="submission" date="2019-08" db="EMBL/GenBank/DDBJ databases">
        <authorList>
            <person name="Duncan S."/>
            <person name="Walker A."/>
        </authorList>
    </citation>
    <scope>NUCLEOTIDE SEQUENCE [LARGE SCALE GENOMIC DNA]</scope>
    <source>
        <strain evidence="11 12">L2-21</strain>
    </source>
</reference>